<evidence type="ECO:0000256" key="1">
    <source>
        <dbReference type="ARBA" id="ARBA00022771"/>
    </source>
</evidence>
<evidence type="ECO:0000256" key="4">
    <source>
        <dbReference type="SAM" id="Coils"/>
    </source>
</evidence>
<dbReference type="WBParaSite" id="EN70_3052">
    <property type="protein sequence ID" value="EN70_3052"/>
    <property type="gene ID" value="EN70_3052"/>
</dbReference>
<protein>
    <submittedName>
        <fullName evidence="7">RING-type domain-containing protein</fullName>
    </submittedName>
</protein>
<feature type="domain" description="RING-type" evidence="5">
    <location>
        <begin position="211"/>
        <end position="246"/>
    </location>
</feature>
<evidence type="ECO:0000256" key="3">
    <source>
        <dbReference type="PROSITE-ProRule" id="PRU00175"/>
    </source>
</evidence>
<dbReference type="GO" id="GO:0008270">
    <property type="term" value="F:zinc ion binding"/>
    <property type="evidence" value="ECO:0007669"/>
    <property type="project" value="UniProtKB-KW"/>
</dbReference>
<dbReference type="AlphaFoldDB" id="A0A1I7VIU6"/>
<dbReference type="Pfam" id="PF13920">
    <property type="entry name" value="zf-C3HC4_3"/>
    <property type="match status" value="1"/>
</dbReference>
<dbReference type="STRING" id="7209.A0A1I7VIU6"/>
<dbReference type="Gene3D" id="3.30.40.10">
    <property type="entry name" value="Zinc/RING finger domain, C3HC4 (zinc finger)"/>
    <property type="match status" value="1"/>
</dbReference>
<proteinExistence type="predicted"/>
<keyword evidence="1 3" id="KW-0479">Metal-binding</keyword>
<keyword evidence="6" id="KW-1185">Reference proteome</keyword>
<dbReference type="SUPFAM" id="SSF57850">
    <property type="entry name" value="RING/U-box"/>
    <property type="match status" value="1"/>
</dbReference>
<organism evidence="6 7">
    <name type="scientific">Loa loa</name>
    <name type="common">Eye worm</name>
    <name type="synonym">Filaria loa</name>
    <dbReference type="NCBI Taxonomy" id="7209"/>
    <lineage>
        <taxon>Eukaryota</taxon>
        <taxon>Metazoa</taxon>
        <taxon>Ecdysozoa</taxon>
        <taxon>Nematoda</taxon>
        <taxon>Chromadorea</taxon>
        <taxon>Rhabditida</taxon>
        <taxon>Spirurina</taxon>
        <taxon>Spiruromorpha</taxon>
        <taxon>Filarioidea</taxon>
        <taxon>Onchocercidae</taxon>
        <taxon>Loa</taxon>
    </lineage>
</organism>
<feature type="coiled-coil region" evidence="4">
    <location>
        <begin position="153"/>
        <end position="207"/>
    </location>
</feature>
<dbReference type="Proteomes" id="UP000095285">
    <property type="component" value="Unassembled WGS sequence"/>
</dbReference>
<accession>A0A1I7VIU6</accession>
<dbReference type="InterPro" id="IPR013083">
    <property type="entry name" value="Znf_RING/FYVE/PHD"/>
</dbReference>
<name>A0A1I7VIU6_LOALO</name>
<evidence type="ECO:0000313" key="7">
    <source>
        <dbReference type="WBParaSite" id="EN70_3052"/>
    </source>
</evidence>
<reference evidence="6" key="1">
    <citation type="submission" date="2012-04" db="EMBL/GenBank/DDBJ databases">
        <title>The Genome Sequence of Loa loa.</title>
        <authorList>
            <consortium name="The Broad Institute Genome Sequencing Platform"/>
            <consortium name="Broad Institute Genome Sequencing Center for Infectious Disease"/>
            <person name="Nutman T.B."/>
            <person name="Fink D.L."/>
            <person name="Russ C."/>
            <person name="Young S."/>
            <person name="Zeng Q."/>
            <person name="Gargeya S."/>
            <person name="Alvarado L."/>
            <person name="Berlin A."/>
            <person name="Chapman S.B."/>
            <person name="Chen Z."/>
            <person name="Freedman E."/>
            <person name="Gellesch M."/>
            <person name="Goldberg J."/>
            <person name="Griggs A."/>
            <person name="Gujja S."/>
            <person name="Heilman E.R."/>
            <person name="Heiman D."/>
            <person name="Howarth C."/>
            <person name="Mehta T."/>
            <person name="Neiman D."/>
            <person name="Pearson M."/>
            <person name="Roberts A."/>
            <person name="Saif S."/>
            <person name="Shea T."/>
            <person name="Shenoy N."/>
            <person name="Sisk P."/>
            <person name="Stolte C."/>
            <person name="Sykes S."/>
            <person name="White J."/>
            <person name="Yandava C."/>
            <person name="Haas B."/>
            <person name="Henn M.R."/>
            <person name="Nusbaum C."/>
            <person name="Birren B."/>
        </authorList>
    </citation>
    <scope>NUCLEOTIDE SEQUENCE [LARGE SCALE GENOMIC DNA]</scope>
</reference>
<evidence type="ECO:0000259" key="5">
    <source>
        <dbReference type="PROSITE" id="PS50089"/>
    </source>
</evidence>
<evidence type="ECO:0000256" key="2">
    <source>
        <dbReference type="ARBA" id="ARBA00022833"/>
    </source>
</evidence>
<reference evidence="7" key="2">
    <citation type="submission" date="2016-11" db="UniProtKB">
        <authorList>
            <consortium name="WormBaseParasite"/>
        </authorList>
    </citation>
    <scope>IDENTIFICATION</scope>
</reference>
<sequence length="257" mass="29994">MVTSSPHEYHRSNLPQFQLQRLLDAFEKEQKSFNDESKRSICALEERCRQFADNQAILQVRILEKDSEIDLLKAQINTCAAVDEQFRLIKTKLDNELLESKNKSDQIRVLTEQAEIVKRQHENEIREKDKCISELFSKLKAAEDASKPAFEKTANLQNEIDELKRQLAEKEADLRKCGNCYDEMRKAEQLIEQIRLERDEIRSTLNKIPTCVICLDKRPQMLYMPCSHFICCEGCGNRFDQCPACRQKICGKITVYQ</sequence>
<dbReference type="InterPro" id="IPR001841">
    <property type="entry name" value="Znf_RING"/>
</dbReference>
<keyword evidence="1 3" id="KW-0863">Zinc-finger</keyword>
<dbReference type="PROSITE" id="PS50089">
    <property type="entry name" value="ZF_RING_2"/>
    <property type="match status" value="1"/>
</dbReference>
<evidence type="ECO:0000313" key="6">
    <source>
        <dbReference type="Proteomes" id="UP000095285"/>
    </source>
</evidence>
<keyword evidence="2" id="KW-0862">Zinc</keyword>
<keyword evidence="4" id="KW-0175">Coiled coil</keyword>